<keyword evidence="2" id="KW-1185">Reference proteome</keyword>
<dbReference type="Proteomes" id="UP000198900">
    <property type="component" value="Unassembled WGS sequence"/>
</dbReference>
<proteinExistence type="predicted"/>
<dbReference type="AlphaFoldDB" id="A0A7Z7FN38"/>
<protein>
    <submittedName>
        <fullName evidence="1">Uncharacterized protein</fullName>
    </submittedName>
</protein>
<sequence>MYESQINESGGYMGSLDGISISCFDVASGNSEMGVIEDRAIYWNGAQYPCSEYLSALWESGWHEPDAIHDPSVYVRVDRTNVLDIRVVICGQEEVCRLAEDPHILTRTMLSNFRRASWASDTRPMRETELTSGLRCGTASRTSYPRTLSTVLRLQTVQRRTRDHRTKSRRSWHKARISWTLRAVQAAL</sequence>
<accession>A0A7Z7FN38</accession>
<name>A0A7Z7FN38_9BURK</name>
<evidence type="ECO:0000313" key="1">
    <source>
        <dbReference type="EMBL" id="SDJ36100.1"/>
    </source>
</evidence>
<gene>
    <name evidence="1" type="ORF">SAMN04487926_14513</name>
</gene>
<comment type="caution">
    <text evidence="1">The sequence shown here is derived from an EMBL/GenBank/DDBJ whole genome shotgun (WGS) entry which is preliminary data.</text>
</comment>
<reference evidence="1" key="1">
    <citation type="submission" date="2016-10" db="EMBL/GenBank/DDBJ databases">
        <authorList>
            <person name="Varghese N."/>
            <person name="Submissions S."/>
        </authorList>
    </citation>
    <scope>NUCLEOTIDE SEQUENCE [LARGE SCALE GENOMIC DNA]</scope>
    <source>
        <strain evidence="1">YR281</strain>
    </source>
</reference>
<dbReference type="EMBL" id="FNDI01000045">
    <property type="protein sequence ID" value="SDJ36100.1"/>
    <property type="molecule type" value="Genomic_DNA"/>
</dbReference>
<organism evidence="1 2">
    <name type="scientific">Paraburkholderia steynii</name>
    <dbReference type="NCBI Taxonomy" id="1245441"/>
    <lineage>
        <taxon>Bacteria</taxon>
        <taxon>Pseudomonadati</taxon>
        <taxon>Pseudomonadota</taxon>
        <taxon>Betaproteobacteria</taxon>
        <taxon>Burkholderiales</taxon>
        <taxon>Burkholderiaceae</taxon>
        <taxon>Paraburkholderia</taxon>
    </lineage>
</organism>
<evidence type="ECO:0000313" key="2">
    <source>
        <dbReference type="Proteomes" id="UP000198900"/>
    </source>
</evidence>